<evidence type="ECO:0000259" key="4">
    <source>
        <dbReference type="PROSITE" id="PS50043"/>
    </source>
</evidence>
<comment type="caution">
    <text evidence="3">Lacks conserved residue(s) required for the propagation of feature annotation.</text>
</comment>
<keyword evidence="7" id="KW-1185">Reference proteome</keyword>
<reference evidence="6" key="1">
    <citation type="journal article" date="2014" name="Int. J. Syst. Evol. Microbiol.">
        <title>Complete genome sequence of Corynebacterium casei LMG S-19264T (=DSM 44701T), isolated from a smear-ripened cheese.</title>
        <authorList>
            <consortium name="US DOE Joint Genome Institute (JGI-PGF)"/>
            <person name="Walter F."/>
            <person name="Albersmeier A."/>
            <person name="Kalinowski J."/>
            <person name="Ruckert C."/>
        </authorList>
    </citation>
    <scope>NUCLEOTIDE SEQUENCE</scope>
    <source>
        <strain evidence="6">JCM 12862</strain>
    </source>
</reference>
<keyword evidence="1" id="KW-0597">Phosphoprotein</keyword>
<dbReference type="PANTHER" id="PTHR43214:SF43">
    <property type="entry name" value="TWO-COMPONENT RESPONSE REGULATOR"/>
    <property type="match status" value="1"/>
</dbReference>
<dbReference type="PROSITE" id="PS00622">
    <property type="entry name" value="HTH_LUXR_1"/>
    <property type="match status" value="1"/>
</dbReference>
<dbReference type="SUPFAM" id="SSF46894">
    <property type="entry name" value="C-terminal effector domain of the bipartite response regulators"/>
    <property type="match status" value="1"/>
</dbReference>
<dbReference type="InterPro" id="IPR016032">
    <property type="entry name" value="Sig_transdc_resp-reg_C-effctor"/>
</dbReference>
<keyword evidence="2" id="KW-0238">DNA-binding</keyword>
<evidence type="ECO:0000313" key="6">
    <source>
        <dbReference type="EMBL" id="GGK11297.1"/>
    </source>
</evidence>
<dbReference type="PRINTS" id="PR00038">
    <property type="entry name" value="HTHLUXR"/>
</dbReference>
<dbReference type="InterPro" id="IPR058245">
    <property type="entry name" value="NreC/VraR/RcsB-like_REC"/>
</dbReference>
<dbReference type="PANTHER" id="PTHR43214">
    <property type="entry name" value="TWO-COMPONENT RESPONSE REGULATOR"/>
    <property type="match status" value="1"/>
</dbReference>
<dbReference type="Pfam" id="PF00072">
    <property type="entry name" value="Response_reg"/>
    <property type="match status" value="1"/>
</dbReference>
<name>A0A8J3FDI2_9FLAO</name>
<dbReference type="GO" id="GO:0000160">
    <property type="term" value="P:phosphorelay signal transduction system"/>
    <property type="evidence" value="ECO:0007669"/>
    <property type="project" value="InterPro"/>
</dbReference>
<dbReference type="PROSITE" id="PS50110">
    <property type="entry name" value="RESPONSE_REGULATORY"/>
    <property type="match status" value="1"/>
</dbReference>
<evidence type="ECO:0000256" key="2">
    <source>
        <dbReference type="ARBA" id="ARBA00023125"/>
    </source>
</evidence>
<comment type="caution">
    <text evidence="6">The sequence shown here is derived from an EMBL/GenBank/DDBJ whole genome shotgun (WGS) entry which is preliminary data.</text>
</comment>
<dbReference type="RefSeq" id="WP_188649394.1">
    <property type="nucleotide sequence ID" value="NZ_BMNR01000001.1"/>
</dbReference>
<dbReference type="InterPro" id="IPR039420">
    <property type="entry name" value="WalR-like"/>
</dbReference>
<evidence type="ECO:0000256" key="3">
    <source>
        <dbReference type="PROSITE-ProRule" id="PRU00169"/>
    </source>
</evidence>
<dbReference type="InterPro" id="IPR000792">
    <property type="entry name" value="Tscrpt_reg_LuxR_C"/>
</dbReference>
<dbReference type="PROSITE" id="PS50043">
    <property type="entry name" value="HTH_LUXR_2"/>
    <property type="match status" value="1"/>
</dbReference>
<dbReference type="EMBL" id="BMNR01000001">
    <property type="protein sequence ID" value="GGK11297.1"/>
    <property type="molecule type" value="Genomic_DNA"/>
</dbReference>
<dbReference type="Proteomes" id="UP000612329">
    <property type="component" value="Unassembled WGS sequence"/>
</dbReference>
<dbReference type="InterPro" id="IPR011006">
    <property type="entry name" value="CheY-like_superfamily"/>
</dbReference>
<dbReference type="GO" id="GO:0006355">
    <property type="term" value="P:regulation of DNA-templated transcription"/>
    <property type="evidence" value="ECO:0007669"/>
    <property type="project" value="InterPro"/>
</dbReference>
<reference evidence="6" key="2">
    <citation type="submission" date="2020-09" db="EMBL/GenBank/DDBJ databases">
        <authorList>
            <person name="Sun Q."/>
            <person name="Ohkuma M."/>
        </authorList>
    </citation>
    <scope>NUCLEOTIDE SEQUENCE</scope>
    <source>
        <strain evidence="6">JCM 12862</strain>
    </source>
</reference>
<feature type="domain" description="Response regulatory" evidence="5">
    <location>
        <begin position="3"/>
        <end position="119"/>
    </location>
</feature>
<accession>A0A8J3FDI2</accession>
<dbReference type="CDD" id="cd17535">
    <property type="entry name" value="REC_NarL-like"/>
    <property type="match status" value="1"/>
</dbReference>
<evidence type="ECO:0000256" key="1">
    <source>
        <dbReference type="ARBA" id="ARBA00022553"/>
    </source>
</evidence>
<gene>
    <name evidence="6" type="ORF">GCM10007962_01880</name>
</gene>
<organism evidence="6 7">
    <name type="scientific">Yeosuana aromativorans</name>
    <dbReference type="NCBI Taxonomy" id="288019"/>
    <lineage>
        <taxon>Bacteria</taxon>
        <taxon>Pseudomonadati</taxon>
        <taxon>Bacteroidota</taxon>
        <taxon>Flavobacteriia</taxon>
        <taxon>Flavobacteriales</taxon>
        <taxon>Flavobacteriaceae</taxon>
        <taxon>Yeosuana</taxon>
    </lineage>
</organism>
<evidence type="ECO:0000259" key="5">
    <source>
        <dbReference type="PROSITE" id="PS50110"/>
    </source>
</evidence>
<dbReference type="SMART" id="SM00448">
    <property type="entry name" value="REC"/>
    <property type="match status" value="1"/>
</dbReference>
<dbReference type="SUPFAM" id="SSF52172">
    <property type="entry name" value="CheY-like"/>
    <property type="match status" value="1"/>
</dbReference>
<evidence type="ECO:0000313" key="7">
    <source>
        <dbReference type="Proteomes" id="UP000612329"/>
    </source>
</evidence>
<dbReference type="InterPro" id="IPR001789">
    <property type="entry name" value="Sig_transdc_resp-reg_receiver"/>
</dbReference>
<dbReference type="AlphaFoldDB" id="A0A8J3FDI2"/>
<dbReference type="Pfam" id="PF00196">
    <property type="entry name" value="GerE"/>
    <property type="match status" value="1"/>
</dbReference>
<dbReference type="GO" id="GO:0003677">
    <property type="term" value="F:DNA binding"/>
    <property type="evidence" value="ECO:0007669"/>
    <property type="project" value="UniProtKB-KW"/>
</dbReference>
<feature type="domain" description="HTH luxR-type" evidence="4">
    <location>
        <begin position="142"/>
        <end position="207"/>
    </location>
</feature>
<dbReference type="CDD" id="cd06170">
    <property type="entry name" value="LuxR_C_like"/>
    <property type="match status" value="1"/>
</dbReference>
<dbReference type="SMART" id="SM00421">
    <property type="entry name" value="HTH_LUXR"/>
    <property type="match status" value="1"/>
</dbReference>
<proteinExistence type="predicted"/>
<sequence>MIKLLIADHHPIIRKGLELLFSASSNIQIMGSVDDGEAIVDFIKKVPVDIILTEIDLPKLNGLTLLRILKNEYPNIKTIIFSGQPEEVYAINAIKAGASGYVSKTVNIITINEAILKVNDGGIYLSDEITKQLNLGKKVNRSGNFYKKLSTREAEVLKLLCVGKKNKEVAKELNVNEKTVSTYKARLMKKLKVNNLVDLVAQAKLAESQSSI</sequence>
<dbReference type="Gene3D" id="3.40.50.2300">
    <property type="match status" value="1"/>
</dbReference>
<protein>
    <submittedName>
        <fullName evidence="6">Helix-turn-helix transcriptional regulator</fullName>
    </submittedName>
</protein>